<dbReference type="GO" id="GO:0005634">
    <property type="term" value="C:nucleus"/>
    <property type="evidence" value="ECO:0007669"/>
    <property type="project" value="InterPro"/>
</dbReference>
<evidence type="ECO:0000259" key="2">
    <source>
        <dbReference type="PROSITE" id="PS51414"/>
    </source>
</evidence>
<dbReference type="Proteomes" id="UP000242450">
    <property type="component" value="Chromosome 8"/>
</dbReference>
<feature type="domain" description="HSR" evidence="2">
    <location>
        <begin position="2"/>
        <end position="118"/>
    </location>
</feature>
<proteinExistence type="predicted"/>
<dbReference type="OrthoDB" id="1870062at2759"/>
<organism evidence="3 4">
    <name type="scientific">Cervus elaphus hippelaphus</name>
    <name type="common">European red deer</name>
    <dbReference type="NCBI Taxonomy" id="46360"/>
    <lineage>
        <taxon>Eukaryota</taxon>
        <taxon>Metazoa</taxon>
        <taxon>Chordata</taxon>
        <taxon>Craniata</taxon>
        <taxon>Vertebrata</taxon>
        <taxon>Euteleostomi</taxon>
        <taxon>Mammalia</taxon>
        <taxon>Eutheria</taxon>
        <taxon>Laurasiatheria</taxon>
        <taxon>Artiodactyla</taxon>
        <taxon>Ruminantia</taxon>
        <taxon>Pecora</taxon>
        <taxon>Cervidae</taxon>
        <taxon>Cervinae</taxon>
        <taxon>Cervus</taxon>
    </lineage>
</organism>
<dbReference type="PANTHER" id="PTHR46386:SF8">
    <property type="entry name" value="NUCLEAR BODY PROTEIN SP140"/>
    <property type="match status" value="1"/>
</dbReference>
<evidence type="ECO:0000313" key="3">
    <source>
        <dbReference type="EMBL" id="OWK12877.1"/>
    </source>
</evidence>
<comment type="caution">
    <text evidence="3">The sequence shown here is derived from an EMBL/GenBank/DDBJ whole genome shotgun (WGS) entry which is preliminary data.</text>
</comment>
<reference evidence="3 4" key="1">
    <citation type="journal article" date="2018" name="Mol. Genet. Genomics">
        <title>The red deer Cervus elaphus genome CerEla1.0: sequencing, annotating, genes, and chromosomes.</title>
        <authorList>
            <person name="Bana N.A."/>
            <person name="Nyiri A."/>
            <person name="Nagy J."/>
            <person name="Frank K."/>
            <person name="Nagy T."/>
            <person name="Steger V."/>
            <person name="Schiller M."/>
            <person name="Lakatos P."/>
            <person name="Sugar L."/>
            <person name="Horn P."/>
            <person name="Barta E."/>
            <person name="Orosz L."/>
        </authorList>
    </citation>
    <scope>NUCLEOTIDE SEQUENCE [LARGE SCALE GENOMIC DNA]</scope>
    <source>
        <strain evidence="3">Hungarian</strain>
    </source>
</reference>
<name>A0A212D3P3_CEREH</name>
<dbReference type="Pfam" id="PF03172">
    <property type="entry name" value="HSR"/>
    <property type="match status" value="1"/>
</dbReference>
<accession>A0A212D3P3</accession>
<gene>
    <name evidence="3" type="ORF">Celaphus_00014963</name>
</gene>
<dbReference type="PROSITE" id="PS51414">
    <property type="entry name" value="HSR"/>
    <property type="match status" value="1"/>
</dbReference>
<dbReference type="PANTHER" id="PTHR46386">
    <property type="entry name" value="NUCLEAR BODY PROTEIN SP140"/>
    <property type="match status" value="1"/>
</dbReference>
<protein>
    <recommendedName>
        <fullName evidence="2">HSR domain-containing protein</fullName>
    </recommendedName>
</protein>
<dbReference type="InterPro" id="IPR043563">
    <property type="entry name" value="Sp110/Sp140/Sp140L-like"/>
</dbReference>
<dbReference type="InterPro" id="IPR004865">
    <property type="entry name" value="HSR_dom"/>
</dbReference>
<feature type="non-terminal residue" evidence="3">
    <location>
        <position position="201"/>
    </location>
</feature>
<evidence type="ECO:0000313" key="4">
    <source>
        <dbReference type="Proteomes" id="UP000242450"/>
    </source>
</evidence>
<dbReference type="GO" id="GO:0000981">
    <property type="term" value="F:DNA-binding transcription factor activity, RNA polymerase II-specific"/>
    <property type="evidence" value="ECO:0007669"/>
    <property type="project" value="TreeGrafter"/>
</dbReference>
<dbReference type="EMBL" id="MKHE01000008">
    <property type="protein sequence ID" value="OWK12877.1"/>
    <property type="molecule type" value="Genomic_DNA"/>
</dbReference>
<sequence length="201" mass="23455">MITGDQNPEEQRPVEQLCYEFVFRLFKENKVEIANAIPKPFPFLMGLRDRDFISESMYEHFQEACRNLVPVERVMYEVLSELEKKFDKTVLEALFSQVNLKAYPDLLQIRNSFQNAICDNFYYQTIDEGETKEMLNSQLNHEQEISNAWDEEWPQEASSFSPRYVPVTSDPKAPQVPPEGEPKEVLSLLQAEGEDNYDLNS</sequence>
<feature type="region of interest" description="Disordered" evidence="1">
    <location>
        <begin position="150"/>
        <end position="184"/>
    </location>
</feature>
<dbReference type="AlphaFoldDB" id="A0A212D3P3"/>
<evidence type="ECO:0000256" key="1">
    <source>
        <dbReference type="SAM" id="MobiDB-lite"/>
    </source>
</evidence>
<keyword evidence="4" id="KW-1185">Reference proteome</keyword>